<evidence type="ECO:0000256" key="3">
    <source>
        <dbReference type="ARBA" id="ARBA00023004"/>
    </source>
</evidence>
<gene>
    <name evidence="6" type="ORF">A2310_00870</name>
</gene>
<evidence type="ECO:0000256" key="4">
    <source>
        <dbReference type="ARBA" id="ARBA00023014"/>
    </source>
</evidence>
<evidence type="ECO:0000256" key="2">
    <source>
        <dbReference type="ARBA" id="ARBA00022723"/>
    </source>
</evidence>
<accession>A0A1F4SRR2</accession>
<evidence type="ECO:0000313" key="7">
    <source>
        <dbReference type="Proteomes" id="UP000178417"/>
    </source>
</evidence>
<reference evidence="6 7" key="1">
    <citation type="journal article" date="2016" name="Nat. Commun.">
        <title>Thousands of microbial genomes shed light on interconnected biogeochemical processes in an aquifer system.</title>
        <authorList>
            <person name="Anantharaman K."/>
            <person name="Brown C.T."/>
            <person name="Hug L.A."/>
            <person name="Sharon I."/>
            <person name="Castelle C.J."/>
            <person name="Probst A.J."/>
            <person name="Thomas B.C."/>
            <person name="Singh A."/>
            <person name="Wilkins M.J."/>
            <person name="Karaoz U."/>
            <person name="Brodie E.L."/>
            <person name="Williams K.H."/>
            <person name="Hubbard S.S."/>
            <person name="Banfield J.F."/>
        </authorList>
    </citation>
    <scope>NUCLEOTIDE SEQUENCE [LARGE SCALE GENOMIC DNA]</scope>
</reference>
<feature type="domain" description="Radical SAM core" evidence="5">
    <location>
        <begin position="130"/>
        <end position="289"/>
    </location>
</feature>
<dbReference type="InterPro" id="IPR007197">
    <property type="entry name" value="rSAM"/>
</dbReference>
<dbReference type="GO" id="GO:0046872">
    <property type="term" value="F:metal ion binding"/>
    <property type="evidence" value="ECO:0007669"/>
    <property type="project" value="UniProtKB-KW"/>
</dbReference>
<dbReference type="InterPro" id="IPR050377">
    <property type="entry name" value="Radical_SAM_PqqE_MftC-like"/>
</dbReference>
<evidence type="ECO:0000313" key="6">
    <source>
        <dbReference type="EMBL" id="OGC23132.1"/>
    </source>
</evidence>
<dbReference type="EMBL" id="MEUB01000021">
    <property type="protein sequence ID" value="OGC23132.1"/>
    <property type="molecule type" value="Genomic_DNA"/>
</dbReference>
<dbReference type="SUPFAM" id="SSF102114">
    <property type="entry name" value="Radical SAM enzymes"/>
    <property type="match status" value="1"/>
</dbReference>
<dbReference type="PANTHER" id="PTHR11228">
    <property type="entry name" value="RADICAL SAM DOMAIN PROTEIN"/>
    <property type="match status" value="1"/>
</dbReference>
<dbReference type="GO" id="GO:0051536">
    <property type="term" value="F:iron-sulfur cluster binding"/>
    <property type="evidence" value="ECO:0007669"/>
    <property type="project" value="UniProtKB-KW"/>
</dbReference>
<proteinExistence type="predicted"/>
<dbReference type="CDD" id="cd01335">
    <property type="entry name" value="Radical_SAM"/>
    <property type="match status" value="1"/>
</dbReference>
<dbReference type="GO" id="GO:0003824">
    <property type="term" value="F:catalytic activity"/>
    <property type="evidence" value="ECO:0007669"/>
    <property type="project" value="InterPro"/>
</dbReference>
<dbReference type="InterPro" id="IPR013785">
    <property type="entry name" value="Aldolase_TIM"/>
</dbReference>
<dbReference type="Pfam" id="PF04055">
    <property type="entry name" value="Radical_SAM"/>
    <property type="match status" value="1"/>
</dbReference>
<sequence>MPSISTGTSRPTLFHKTAYGALAANSISTIMEYPKRYSDDKLDCMAQLWPSKESLLAFYDAFEGNIFFDLNLHNKPAIEPFLDWWQEVGLINPVCIPESTNQTERQELLTQIKKAIEKNPIINIDGVVVELTGLCNLRCQQCFRGEAWRDETEMSLDMLKMAIHPLLRAGIRRIQITGGEPTLRPDKLVGFLAYVKDYMYFGNIADTANTNSIDPYFDVIEINSNGTYGKSAELLERIRALGLTDLVSFSVSLDYPDDKQKTDQTRRMAGTYDKVIEFTETARSLGFQVDHLTLSDRSWANLGNAADYETNSFFSFDYYSSSLSFRLFDCGLDTPYFSLGKIRIRNGQAGFCQYAYALPEEFGNLTNHPIVEILNNGLMNSRSMRIISDGLERFVPEIDRNIFPKHFSSPCIPRNILLAYASWKEVFMEQGDSETAAIAKANRIVGIKYGYLPRETLLV</sequence>
<dbReference type="SFLD" id="SFLDG01067">
    <property type="entry name" value="SPASM/twitch_domain_containing"/>
    <property type="match status" value="1"/>
</dbReference>
<comment type="caution">
    <text evidence="6">The sequence shown here is derived from an EMBL/GenBank/DDBJ whole genome shotgun (WGS) entry which is preliminary data.</text>
</comment>
<keyword evidence="1" id="KW-0949">S-adenosyl-L-methionine</keyword>
<keyword evidence="2" id="KW-0479">Metal-binding</keyword>
<dbReference type="SFLD" id="SFLDS00029">
    <property type="entry name" value="Radical_SAM"/>
    <property type="match status" value="1"/>
</dbReference>
<name>A0A1F4SRR2_UNCSA</name>
<keyword evidence="4" id="KW-0411">Iron-sulfur</keyword>
<dbReference type="InterPro" id="IPR058240">
    <property type="entry name" value="rSAM_sf"/>
</dbReference>
<organism evidence="6 7">
    <name type="scientific">candidate division WOR-1 bacterium RIFOXYB2_FULL_37_13</name>
    <dbReference type="NCBI Taxonomy" id="1802579"/>
    <lineage>
        <taxon>Bacteria</taxon>
        <taxon>Bacillati</taxon>
        <taxon>Saganbacteria</taxon>
    </lineage>
</organism>
<evidence type="ECO:0000259" key="5">
    <source>
        <dbReference type="Pfam" id="PF04055"/>
    </source>
</evidence>
<evidence type="ECO:0000256" key="1">
    <source>
        <dbReference type="ARBA" id="ARBA00022691"/>
    </source>
</evidence>
<dbReference type="AlphaFoldDB" id="A0A1F4SRR2"/>
<keyword evidence="3" id="KW-0408">Iron</keyword>
<protein>
    <recommendedName>
        <fullName evidence="5">Radical SAM core domain-containing protein</fullName>
    </recommendedName>
</protein>
<dbReference type="PANTHER" id="PTHR11228:SF7">
    <property type="entry name" value="PQQA PEPTIDE CYCLASE"/>
    <property type="match status" value="1"/>
</dbReference>
<dbReference type="STRING" id="1802579.A2310_00870"/>
<dbReference type="Gene3D" id="3.20.20.70">
    <property type="entry name" value="Aldolase class I"/>
    <property type="match status" value="1"/>
</dbReference>
<dbReference type="Proteomes" id="UP000178417">
    <property type="component" value="Unassembled WGS sequence"/>
</dbReference>